<evidence type="ECO:0000313" key="2">
    <source>
        <dbReference type="EMBL" id="EFX70042.1"/>
    </source>
</evidence>
<dbReference type="AlphaFoldDB" id="E9HDZ8"/>
<organism evidence="2 3">
    <name type="scientific">Daphnia pulex</name>
    <name type="common">Water flea</name>
    <dbReference type="NCBI Taxonomy" id="6669"/>
    <lineage>
        <taxon>Eukaryota</taxon>
        <taxon>Metazoa</taxon>
        <taxon>Ecdysozoa</taxon>
        <taxon>Arthropoda</taxon>
        <taxon>Crustacea</taxon>
        <taxon>Branchiopoda</taxon>
        <taxon>Diplostraca</taxon>
        <taxon>Cladocera</taxon>
        <taxon>Anomopoda</taxon>
        <taxon>Daphniidae</taxon>
        <taxon>Daphnia</taxon>
    </lineage>
</organism>
<dbReference type="HOGENOM" id="CLU_3089318_0_0_1"/>
<reference evidence="2 3" key="1">
    <citation type="journal article" date="2011" name="Science">
        <title>The ecoresponsive genome of Daphnia pulex.</title>
        <authorList>
            <person name="Colbourne J.K."/>
            <person name="Pfrender M.E."/>
            <person name="Gilbert D."/>
            <person name="Thomas W.K."/>
            <person name="Tucker A."/>
            <person name="Oakley T.H."/>
            <person name="Tokishita S."/>
            <person name="Aerts A."/>
            <person name="Arnold G.J."/>
            <person name="Basu M.K."/>
            <person name="Bauer D.J."/>
            <person name="Caceres C.E."/>
            <person name="Carmel L."/>
            <person name="Casola C."/>
            <person name="Choi J.H."/>
            <person name="Detter J.C."/>
            <person name="Dong Q."/>
            <person name="Dusheyko S."/>
            <person name="Eads B.D."/>
            <person name="Frohlich T."/>
            <person name="Geiler-Samerotte K.A."/>
            <person name="Gerlach D."/>
            <person name="Hatcher P."/>
            <person name="Jogdeo S."/>
            <person name="Krijgsveld J."/>
            <person name="Kriventseva E.V."/>
            <person name="Kultz D."/>
            <person name="Laforsch C."/>
            <person name="Lindquist E."/>
            <person name="Lopez J."/>
            <person name="Manak J.R."/>
            <person name="Muller J."/>
            <person name="Pangilinan J."/>
            <person name="Patwardhan R.P."/>
            <person name="Pitluck S."/>
            <person name="Pritham E.J."/>
            <person name="Rechtsteiner A."/>
            <person name="Rho M."/>
            <person name="Rogozin I.B."/>
            <person name="Sakarya O."/>
            <person name="Salamov A."/>
            <person name="Schaack S."/>
            <person name="Shapiro H."/>
            <person name="Shiga Y."/>
            <person name="Skalitzky C."/>
            <person name="Smith Z."/>
            <person name="Souvorov A."/>
            <person name="Sung W."/>
            <person name="Tang Z."/>
            <person name="Tsuchiya D."/>
            <person name="Tu H."/>
            <person name="Vos H."/>
            <person name="Wang M."/>
            <person name="Wolf Y.I."/>
            <person name="Yamagata H."/>
            <person name="Yamada T."/>
            <person name="Ye Y."/>
            <person name="Shaw J.R."/>
            <person name="Andrews J."/>
            <person name="Crease T.J."/>
            <person name="Tang H."/>
            <person name="Lucas S.M."/>
            <person name="Robertson H.M."/>
            <person name="Bork P."/>
            <person name="Koonin E.V."/>
            <person name="Zdobnov E.M."/>
            <person name="Grigoriev I.V."/>
            <person name="Lynch M."/>
            <person name="Boore J.L."/>
        </authorList>
    </citation>
    <scope>NUCLEOTIDE SEQUENCE [LARGE SCALE GENOMIC DNA]</scope>
</reference>
<protein>
    <submittedName>
        <fullName evidence="2">Uncharacterized protein</fullName>
    </submittedName>
</protein>
<accession>E9HDZ8</accession>
<feature type="region of interest" description="Disordered" evidence="1">
    <location>
        <begin position="1"/>
        <end position="52"/>
    </location>
</feature>
<evidence type="ECO:0000313" key="3">
    <source>
        <dbReference type="Proteomes" id="UP000000305"/>
    </source>
</evidence>
<dbReference type="InParanoid" id="E9HDZ8"/>
<dbReference type="KEGG" id="dpx:DAPPUDRAFT_257658"/>
<sequence>MNAEPPGDQAEGEAGDLDPAIIDAYQPVNGPQGEDDDGSDKEQLYDDPFHGF</sequence>
<keyword evidence="3" id="KW-1185">Reference proteome</keyword>
<evidence type="ECO:0000256" key="1">
    <source>
        <dbReference type="SAM" id="MobiDB-lite"/>
    </source>
</evidence>
<dbReference type="EMBL" id="GL732626">
    <property type="protein sequence ID" value="EFX70042.1"/>
    <property type="molecule type" value="Genomic_DNA"/>
</dbReference>
<proteinExistence type="predicted"/>
<gene>
    <name evidence="2" type="ORF">DAPPUDRAFT_257658</name>
</gene>
<feature type="compositionally biased region" description="Basic and acidic residues" evidence="1">
    <location>
        <begin position="40"/>
        <end position="52"/>
    </location>
</feature>
<name>E9HDZ8_DAPPU</name>
<dbReference type="Proteomes" id="UP000000305">
    <property type="component" value="Unassembled WGS sequence"/>
</dbReference>